<proteinExistence type="predicted"/>
<dbReference type="Proteomes" id="UP001501414">
    <property type="component" value="Unassembled WGS sequence"/>
</dbReference>
<feature type="transmembrane region" description="Helical" evidence="1">
    <location>
        <begin position="91"/>
        <end position="119"/>
    </location>
</feature>
<organism evidence="2 3">
    <name type="scientific">Pseudonocardia kongjuensis</name>
    <dbReference type="NCBI Taxonomy" id="102227"/>
    <lineage>
        <taxon>Bacteria</taxon>
        <taxon>Bacillati</taxon>
        <taxon>Actinomycetota</taxon>
        <taxon>Actinomycetes</taxon>
        <taxon>Pseudonocardiales</taxon>
        <taxon>Pseudonocardiaceae</taxon>
        <taxon>Pseudonocardia</taxon>
    </lineage>
</organism>
<keyword evidence="1" id="KW-1133">Transmembrane helix</keyword>
<accession>A0ABP4I9I0</accession>
<protein>
    <recommendedName>
        <fullName evidence="4">Integral membrane protein</fullName>
    </recommendedName>
</protein>
<feature type="transmembrane region" description="Helical" evidence="1">
    <location>
        <begin position="131"/>
        <end position="150"/>
    </location>
</feature>
<feature type="transmembrane region" description="Helical" evidence="1">
    <location>
        <begin position="196"/>
        <end position="214"/>
    </location>
</feature>
<evidence type="ECO:0000256" key="1">
    <source>
        <dbReference type="SAM" id="Phobius"/>
    </source>
</evidence>
<sequence length="243" mass="24696">MVRRARSAVAVAMLLGEDLARSERFIAPAVLYVGVVAFLFSGDAGPLPEPWAASALLLYPVGAWFAHALAESEDDVARTVTLSAAGGPLPVAAGVLLAATAGIAALGLVAVVWGVVAAWGTATTGGLLDGMLAHLACGITGAAVGSVFARPLFRSEGAALIAALTFLVVTGTRSWLPPVGTAAASMGTGRGGLGPFGDLLLAVLVAVAALALVVRAEQGGFAAWWERWDRLRDRLPDRFRSGG</sequence>
<feature type="transmembrane region" description="Helical" evidence="1">
    <location>
        <begin position="157"/>
        <end position="176"/>
    </location>
</feature>
<evidence type="ECO:0000313" key="2">
    <source>
        <dbReference type="EMBL" id="GAA1381568.1"/>
    </source>
</evidence>
<keyword evidence="1" id="KW-0812">Transmembrane</keyword>
<feature type="transmembrane region" description="Helical" evidence="1">
    <location>
        <begin position="51"/>
        <end position="70"/>
    </location>
</feature>
<comment type="caution">
    <text evidence="2">The sequence shown here is derived from an EMBL/GenBank/DDBJ whole genome shotgun (WGS) entry which is preliminary data.</text>
</comment>
<evidence type="ECO:0008006" key="4">
    <source>
        <dbReference type="Google" id="ProtNLM"/>
    </source>
</evidence>
<reference evidence="3" key="1">
    <citation type="journal article" date="2019" name="Int. J. Syst. Evol. Microbiol.">
        <title>The Global Catalogue of Microorganisms (GCM) 10K type strain sequencing project: providing services to taxonomists for standard genome sequencing and annotation.</title>
        <authorList>
            <consortium name="The Broad Institute Genomics Platform"/>
            <consortium name="The Broad Institute Genome Sequencing Center for Infectious Disease"/>
            <person name="Wu L."/>
            <person name="Ma J."/>
        </authorList>
    </citation>
    <scope>NUCLEOTIDE SEQUENCE [LARGE SCALE GENOMIC DNA]</scope>
    <source>
        <strain evidence="3">JCM 11896</strain>
    </source>
</reference>
<name>A0ABP4I9I0_9PSEU</name>
<evidence type="ECO:0000313" key="3">
    <source>
        <dbReference type="Proteomes" id="UP001501414"/>
    </source>
</evidence>
<feature type="transmembrane region" description="Helical" evidence="1">
    <location>
        <begin position="25"/>
        <end position="45"/>
    </location>
</feature>
<keyword evidence="3" id="KW-1185">Reference proteome</keyword>
<keyword evidence="1" id="KW-0472">Membrane</keyword>
<dbReference type="EMBL" id="BAAAJK010000003">
    <property type="protein sequence ID" value="GAA1381568.1"/>
    <property type="molecule type" value="Genomic_DNA"/>
</dbReference>
<gene>
    <name evidence="2" type="ORF">GCM10009613_07760</name>
</gene>